<feature type="coiled-coil region" evidence="1">
    <location>
        <begin position="371"/>
        <end position="431"/>
    </location>
</feature>
<feature type="region of interest" description="Disordered" evidence="2">
    <location>
        <begin position="1102"/>
        <end position="1147"/>
    </location>
</feature>
<evidence type="ECO:0000313" key="4">
    <source>
        <dbReference type="Proteomes" id="UP000009168"/>
    </source>
</evidence>
<dbReference type="EMBL" id="GG662588">
    <property type="protein sequence ID" value="EDK31248.2"/>
    <property type="molecule type" value="Genomic_DNA"/>
</dbReference>
<dbReference type="eggNOG" id="ENOG502SSIM">
    <property type="taxonomic scope" value="Eukaryota"/>
</dbReference>
<dbReference type="OrthoDB" id="298173at2759"/>
<keyword evidence="1" id="KW-0175">Coiled coil</keyword>
<dbReference type="InParanoid" id="A4VF50"/>
<reference evidence="4" key="1">
    <citation type="journal article" date="2006" name="PLoS Biol.">
        <title>Macronuclear genome sequence of the ciliate Tetrahymena thermophila, a model eukaryote.</title>
        <authorList>
            <person name="Eisen J.A."/>
            <person name="Coyne R.S."/>
            <person name="Wu M."/>
            <person name="Wu D."/>
            <person name="Thiagarajan M."/>
            <person name="Wortman J.R."/>
            <person name="Badger J.H."/>
            <person name="Ren Q."/>
            <person name="Amedeo P."/>
            <person name="Jones K.M."/>
            <person name="Tallon L.J."/>
            <person name="Delcher A.L."/>
            <person name="Salzberg S.L."/>
            <person name="Silva J.C."/>
            <person name="Haas B.J."/>
            <person name="Majoros W.H."/>
            <person name="Farzad M."/>
            <person name="Carlton J.M."/>
            <person name="Smith R.K. Jr."/>
            <person name="Garg J."/>
            <person name="Pearlman R.E."/>
            <person name="Karrer K.M."/>
            <person name="Sun L."/>
            <person name="Manning G."/>
            <person name="Elde N.C."/>
            <person name="Turkewitz A.P."/>
            <person name="Asai D.J."/>
            <person name="Wilkes D.E."/>
            <person name="Wang Y."/>
            <person name="Cai H."/>
            <person name="Collins K."/>
            <person name="Stewart B.A."/>
            <person name="Lee S.R."/>
            <person name="Wilamowska K."/>
            <person name="Weinberg Z."/>
            <person name="Ruzzo W.L."/>
            <person name="Wloga D."/>
            <person name="Gaertig J."/>
            <person name="Frankel J."/>
            <person name="Tsao C.-C."/>
            <person name="Gorovsky M.A."/>
            <person name="Keeling P.J."/>
            <person name="Waller R.F."/>
            <person name="Patron N.J."/>
            <person name="Cherry J.M."/>
            <person name="Stover N.A."/>
            <person name="Krieger C.J."/>
            <person name="del Toro C."/>
            <person name="Ryder H.F."/>
            <person name="Williamson S.C."/>
            <person name="Barbeau R.A."/>
            <person name="Hamilton E.P."/>
            <person name="Orias E."/>
        </authorList>
    </citation>
    <scope>NUCLEOTIDE SEQUENCE [LARGE SCALE GENOMIC DNA]</scope>
    <source>
        <strain evidence="4">SB210</strain>
    </source>
</reference>
<name>A4VF50_TETTS</name>
<proteinExistence type="predicted"/>
<feature type="coiled-coil region" evidence="1">
    <location>
        <begin position="645"/>
        <end position="690"/>
    </location>
</feature>
<feature type="region of interest" description="Disordered" evidence="2">
    <location>
        <begin position="965"/>
        <end position="1021"/>
    </location>
</feature>
<feature type="compositionally biased region" description="Polar residues" evidence="2">
    <location>
        <begin position="189"/>
        <end position="200"/>
    </location>
</feature>
<feature type="region of interest" description="Disordered" evidence="2">
    <location>
        <begin position="1279"/>
        <end position="1300"/>
    </location>
</feature>
<keyword evidence="4" id="KW-1185">Reference proteome</keyword>
<gene>
    <name evidence="3" type="ORF">TTHERM_00637259</name>
</gene>
<evidence type="ECO:0000313" key="3">
    <source>
        <dbReference type="EMBL" id="EDK31248.2"/>
    </source>
</evidence>
<dbReference type="GeneID" id="7832801"/>
<dbReference type="Proteomes" id="UP000009168">
    <property type="component" value="Unassembled WGS sequence"/>
</dbReference>
<organism evidence="3 4">
    <name type="scientific">Tetrahymena thermophila (strain SB210)</name>
    <dbReference type="NCBI Taxonomy" id="312017"/>
    <lineage>
        <taxon>Eukaryota</taxon>
        <taxon>Sar</taxon>
        <taxon>Alveolata</taxon>
        <taxon>Ciliophora</taxon>
        <taxon>Intramacronucleata</taxon>
        <taxon>Oligohymenophorea</taxon>
        <taxon>Hymenostomatida</taxon>
        <taxon>Tetrahymenina</taxon>
        <taxon>Tetrahymenidae</taxon>
        <taxon>Tetrahymena</taxon>
    </lineage>
</organism>
<feature type="compositionally biased region" description="Low complexity" evidence="2">
    <location>
        <begin position="1111"/>
        <end position="1147"/>
    </location>
</feature>
<feature type="compositionally biased region" description="Polar residues" evidence="2">
    <location>
        <begin position="1279"/>
        <end position="1293"/>
    </location>
</feature>
<feature type="compositionally biased region" description="Low complexity" evidence="2">
    <location>
        <begin position="201"/>
        <end position="211"/>
    </location>
</feature>
<evidence type="ECO:0000256" key="1">
    <source>
        <dbReference type="SAM" id="Coils"/>
    </source>
</evidence>
<evidence type="ECO:0000256" key="2">
    <source>
        <dbReference type="SAM" id="MobiDB-lite"/>
    </source>
</evidence>
<sequence>MIQNNQHQQMFAPIKQAAQQTSIGLMNSIEDCKIIDFGFLNSYRSEKENNKTNKNGAITPNRLQTSQQNIIGFTPNAKNELATLSGNTRISNNNYQILTPQNFTSATIKNSIDQLSSVRAVRFDADNQDEKKQSAINSSASPIQVRASQNFRISQNDAKPVYYENGSPNKNSMSDISIKILNEILNSPMSAKQSSKQNRISQQLQSSTQGLSRKKSPQKSKSPLNSSRGGHLNNQLNSSYNTHDLVQVKQQRNGGNTSRDDSQKQVRNSQELYQNAAASPQVELQQIVDKIKEKKNLIEGKKSELEFIMAKISNQINACKINSIIENALVAKCGENKKKIDQISISQVQEKKEIAKMEEMCGKHKHRITNLQSKLEIIKQQEQRYHILKEKKVKEVKEEFQKKNSQMTHMFNEVSQQYQEFVENLEQIKENYNIDLETKAFLKEDLNGKLIQRAELVAQKEDLDQIFEQFINQYPEEYEYINEAYKIDVTINEIQRALENQKNEQTKFSHQIGNIFSKLKEKESYFNHYSSKLEDLGELIKKEKCCSTQTLEQAEQIINKISQNNKLPDLEIMCCNFIMMLQGEFYNQNGPAIQQIVQGIRYQQSGLTLHRLIDYFKQTYLSNLFKDQDMYLEATNNLFNSLIQLEEINEKYYNEEQEIVQLIQKYSIELESLKKELSSAQSRIEYLQQQILNDSELLKKSEQSKMVLNENLKIPVKKSAQIVFQQYCDKQKEQFEQIANEHGEEQVENLMKDHSDQFLYLMTLQQQERMQRMKDIKEEKMQLEKSITENINIVESEILPKLKALVQDLVHSKMQLDMMHNDLENYKEAKYKVEEDMKLLEKCLNQKVNEIEQNLKQQFADVIGKSEAIEGELNQEIAQLKEQTQQIEKVKQSIESHRQLEQTLRDEISKLQQKKKLIDDLKSQTTTVQQETCRRELEIAELEKQIAKLEVRKLVLENASDLADQQIQEQKQSPIQQGFQHSKNNNNYYHQNQKSHSKSYLMPNDGPYNCLNNQQQQQQQQPKNIYINYSSQGMVAPTRVSAQTAFSSKGFIDYSTAQQTPSIVSNASISSNQQYTPNTNPMKQSDLISTSLQNIQQYSPLNSQREIPLNSSKTPSSSASSSQNMTNQSISSNSYSINQYNPQHSQQSFLQQYQSASPIMNQNVMQQQSQLQQIQHNTIKNSLSNQNLKQQIQMPLNQQNNYHQAQNSCGADLSLINKGLQQRINNIANSSNQNILINNQRSSQSKSPFGSPRDKVIYYPNTCRTSYTQQTAPFCSNTNVAASYNNKNNQNSPKIKGTWK</sequence>
<feature type="region of interest" description="Disordered" evidence="2">
    <location>
        <begin position="189"/>
        <end position="238"/>
    </location>
</feature>
<dbReference type="KEGG" id="tet:TTHERM_00637259"/>
<feature type="coiled-coil region" evidence="1">
    <location>
        <begin position="841"/>
        <end position="959"/>
    </location>
</feature>
<accession>A4VF50</accession>
<protein>
    <submittedName>
        <fullName evidence="3">Filamin-A-interacting protein, putative</fullName>
    </submittedName>
</protein>
<feature type="compositionally biased region" description="Low complexity" evidence="2">
    <location>
        <begin position="965"/>
        <end position="994"/>
    </location>
</feature>
<dbReference type="RefSeq" id="XP_001471500.2">
    <property type="nucleotide sequence ID" value="XM_001471450.2"/>
</dbReference>
<dbReference type="HOGENOM" id="CLU_329166_0_0_1"/>